<evidence type="ECO:0000313" key="2">
    <source>
        <dbReference type="Proteomes" id="UP000790709"/>
    </source>
</evidence>
<organism evidence="1 2">
    <name type="scientific">Leucogyrophana mollusca</name>
    <dbReference type="NCBI Taxonomy" id="85980"/>
    <lineage>
        <taxon>Eukaryota</taxon>
        <taxon>Fungi</taxon>
        <taxon>Dikarya</taxon>
        <taxon>Basidiomycota</taxon>
        <taxon>Agaricomycotina</taxon>
        <taxon>Agaricomycetes</taxon>
        <taxon>Agaricomycetidae</taxon>
        <taxon>Boletales</taxon>
        <taxon>Boletales incertae sedis</taxon>
        <taxon>Leucogyrophana</taxon>
    </lineage>
</organism>
<keyword evidence="2" id="KW-1185">Reference proteome</keyword>
<sequence>MEPNSIWVIVGLGHFKMVMLSLIQTVHELMSQNISALHAVSRADSVSGRFLAQDTDLPENILTFKGNFEGHRLQKQPNHVKAPSEQTARCRALELPELQLSRIPDPGAGRVMCRMPFVGTKYADSLALSSRGGYAAGSTEFGLETWLRLPFTCLDRRGATVPFMTDGDCDCQIGGTPQLSMATASAVVGKKESAGMLSFNFECRELTSLSVLICYFI</sequence>
<dbReference type="Proteomes" id="UP000790709">
    <property type="component" value="Unassembled WGS sequence"/>
</dbReference>
<dbReference type="EMBL" id="MU266706">
    <property type="protein sequence ID" value="KAH7919006.1"/>
    <property type="molecule type" value="Genomic_DNA"/>
</dbReference>
<gene>
    <name evidence="1" type="ORF">BV22DRAFT_1123520</name>
</gene>
<accession>A0ACB8B1A4</accession>
<comment type="caution">
    <text evidence="1">The sequence shown here is derived from an EMBL/GenBank/DDBJ whole genome shotgun (WGS) entry which is preliminary data.</text>
</comment>
<evidence type="ECO:0000313" key="1">
    <source>
        <dbReference type="EMBL" id="KAH7919006.1"/>
    </source>
</evidence>
<name>A0ACB8B1A4_9AGAM</name>
<protein>
    <submittedName>
        <fullName evidence="1">Uncharacterized protein</fullName>
    </submittedName>
</protein>
<proteinExistence type="predicted"/>
<reference evidence="1" key="1">
    <citation type="journal article" date="2021" name="New Phytol.">
        <title>Evolutionary innovations through gain and loss of genes in the ectomycorrhizal Boletales.</title>
        <authorList>
            <person name="Wu G."/>
            <person name="Miyauchi S."/>
            <person name="Morin E."/>
            <person name="Kuo A."/>
            <person name="Drula E."/>
            <person name="Varga T."/>
            <person name="Kohler A."/>
            <person name="Feng B."/>
            <person name="Cao Y."/>
            <person name="Lipzen A."/>
            <person name="Daum C."/>
            <person name="Hundley H."/>
            <person name="Pangilinan J."/>
            <person name="Johnson J."/>
            <person name="Barry K."/>
            <person name="LaButti K."/>
            <person name="Ng V."/>
            <person name="Ahrendt S."/>
            <person name="Min B."/>
            <person name="Choi I.G."/>
            <person name="Park H."/>
            <person name="Plett J.M."/>
            <person name="Magnuson J."/>
            <person name="Spatafora J.W."/>
            <person name="Nagy L.G."/>
            <person name="Henrissat B."/>
            <person name="Grigoriev I.V."/>
            <person name="Yang Z.L."/>
            <person name="Xu J."/>
            <person name="Martin F.M."/>
        </authorList>
    </citation>
    <scope>NUCLEOTIDE SEQUENCE</scope>
    <source>
        <strain evidence="1">KUC20120723A-06</strain>
    </source>
</reference>